<dbReference type="PRINTS" id="PR00413">
    <property type="entry name" value="HADHALOGNASE"/>
</dbReference>
<dbReference type="SUPFAM" id="SSF56784">
    <property type="entry name" value="HAD-like"/>
    <property type="match status" value="1"/>
</dbReference>
<organism evidence="1 2">
    <name type="scientific">Chondrus crispus</name>
    <name type="common">Carrageen Irish moss</name>
    <name type="synonym">Polymorpha crispa</name>
    <dbReference type="NCBI Taxonomy" id="2769"/>
    <lineage>
        <taxon>Eukaryota</taxon>
        <taxon>Rhodophyta</taxon>
        <taxon>Florideophyceae</taxon>
        <taxon>Rhodymeniophycidae</taxon>
        <taxon>Gigartinales</taxon>
        <taxon>Gigartinaceae</taxon>
        <taxon>Chondrus</taxon>
    </lineage>
</organism>
<dbReference type="GeneID" id="17322627"/>
<evidence type="ECO:0000313" key="2">
    <source>
        <dbReference type="Proteomes" id="UP000012073"/>
    </source>
</evidence>
<keyword evidence="2" id="KW-1185">Reference proteome</keyword>
<dbReference type="InterPro" id="IPR050155">
    <property type="entry name" value="HAD-like_hydrolase_sf"/>
</dbReference>
<dbReference type="SFLD" id="SFLDS00003">
    <property type="entry name" value="Haloacid_Dehalogenase"/>
    <property type="match status" value="1"/>
</dbReference>
<dbReference type="InterPro" id="IPR006439">
    <property type="entry name" value="HAD-SF_hydro_IA"/>
</dbReference>
<accession>R7QAK6</accession>
<dbReference type="NCBIfam" id="TIGR01549">
    <property type="entry name" value="HAD-SF-IA-v1"/>
    <property type="match status" value="1"/>
</dbReference>
<dbReference type="InterPro" id="IPR041492">
    <property type="entry name" value="HAD_2"/>
</dbReference>
<dbReference type="RefSeq" id="XP_005714913.1">
    <property type="nucleotide sequence ID" value="XM_005714856.1"/>
</dbReference>
<proteinExistence type="predicted"/>
<reference evidence="2" key="1">
    <citation type="journal article" date="2013" name="Proc. Natl. Acad. Sci. U.S.A.">
        <title>Genome structure and metabolic features in the red seaweed Chondrus crispus shed light on evolution of the Archaeplastida.</title>
        <authorList>
            <person name="Collen J."/>
            <person name="Porcel B."/>
            <person name="Carre W."/>
            <person name="Ball S.G."/>
            <person name="Chaparro C."/>
            <person name="Tonon T."/>
            <person name="Barbeyron T."/>
            <person name="Michel G."/>
            <person name="Noel B."/>
            <person name="Valentin K."/>
            <person name="Elias M."/>
            <person name="Artiguenave F."/>
            <person name="Arun A."/>
            <person name="Aury J.M."/>
            <person name="Barbosa-Neto J.F."/>
            <person name="Bothwell J.H."/>
            <person name="Bouget F.Y."/>
            <person name="Brillet L."/>
            <person name="Cabello-Hurtado F."/>
            <person name="Capella-Gutierrez S."/>
            <person name="Charrier B."/>
            <person name="Cladiere L."/>
            <person name="Cock J.M."/>
            <person name="Coelho S.M."/>
            <person name="Colleoni C."/>
            <person name="Czjzek M."/>
            <person name="Da Silva C."/>
            <person name="Delage L."/>
            <person name="Denoeud F."/>
            <person name="Deschamps P."/>
            <person name="Dittami S.M."/>
            <person name="Gabaldon T."/>
            <person name="Gachon C.M."/>
            <person name="Groisillier A."/>
            <person name="Herve C."/>
            <person name="Jabbari K."/>
            <person name="Katinka M."/>
            <person name="Kloareg B."/>
            <person name="Kowalczyk N."/>
            <person name="Labadie K."/>
            <person name="Leblanc C."/>
            <person name="Lopez P.J."/>
            <person name="McLachlan D.H."/>
            <person name="Meslet-Cladiere L."/>
            <person name="Moustafa A."/>
            <person name="Nehr Z."/>
            <person name="Nyvall Collen P."/>
            <person name="Panaud O."/>
            <person name="Partensky F."/>
            <person name="Poulain J."/>
            <person name="Rensing S.A."/>
            <person name="Rousvoal S."/>
            <person name="Samson G."/>
            <person name="Symeonidi A."/>
            <person name="Weissenbach J."/>
            <person name="Zambounis A."/>
            <person name="Wincker P."/>
            <person name="Boyen C."/>
        </authorList>
    </citation>
    <scope>NUCLEOTIDE SEQUENCE [LARGE SCALE GENOMIC DNA]</scope>
    <source>
        <strain evidence="2">cv. Stackhouse</strain>
    </source>
</reference>
<gene>
    <name evidence="1" type="ORF">CHC_T00008678001</name>
</gene>
<dbReference type="GO" id="GO:0008967">
    <property type="term" value="F:phosphoglycolate phosphatase activity"/>
    <property type="evidence" value="ECO:0007669"/>
    <property type="project" value="TreeGrafter"/>
</dbReference>
<dbReference type="AlphaFoldDB" id="R7QAK6"/>
<dbReference type="Gramene" id="CDF35094">
    <property type="protein sequence ID" value="CDF35094"/>
    <property type="gene ID" value="CHC_T00008678001"/>
</dbReference>
<dbReference type="OrthoDB" id="40579at2759"/>
<dbReference type="OMA" id="YLCGKFG"/>
<dbReference type="PANTHER" id="PTHR43434:SF1">
    <property type="entry name" value="PHOSPHOGLYCOLATE PHOSPHATASE"/>
    <property type="match status" value="1"/>
</dbReference>
<dbReference type="Proteomes" id="UP000012073">
    <property type="component" value="Unassembled WGS sequence"/>
</dbReference>
<sequence>MRAAIFDLDGTLVDSLGDIAASANHALSFLGTQPRTIEEYRFLAGGGNTKLMTRLLQSVLGKEPPSDLVARCVQIKRNYENGPQGHVHTTVFPGVLDMLHALQQAGVQLAILSNKTEPNVREVVADHLPGIEWKYIAGARDDVPLKPDPTAALNIMRQHMDGVEVKDCVFVGDTDIDMKTGIAAGMTPVGVSWGFRPVDELKQHGAEIVVETALQISDFVLSRTA</sequence>
<name>R7QAK6_CHOCR</name>
<dbReference type="InterPro" id="IPR023214">
    <property type="entry name" value="HAD_sf"/>
</dbReference>
<dbReference type="GO" id="GO:0006281">
    <property type="term" value="P:DNA repair"/>
    <property type="evidence" value="ECO:0007669"/>
    <property type="project" value="TreeGrafter"/>
</dbReference>
<dbReference type="InterPro" id="IPR023198">
    <property type="entry name" value="PGP-like_dom2"/>
</dbReference>
<dbReference type="Gene3D" id="3.40.50.1000">
    <property type="entry name" value="HAD superfamily/HAD-like"/>
    <property type="match status" value="1"/>
</dbReference>
<dbReference type="InterPro" id="IPR036412">
    <property type="entry name" value="HAD-like_sf"/>
</dbReference>
<dbReference type="GO" id="GO:0005829">
    <property type="term" value="C:cytosol"/>
    <property type="evidence" value="ECO:0007669"/>
    <property type="project" value="TreeGrafter"/>
</dbReference>
<protein>
    <submittedName>
        <fullName evidence="1">Phosphoglycolate phosphatase</fullName>
    </submittedName>
</protein>
<dbReference type="SFLD" id="SFLDG01129">
    <property type="entry name" value="C1.5:_HAD__Beta-PGM__Phosphata"/>
    <property type="match status" value="1"/>
</dbReference>
<dbReference type="Gene3D" id="1.10.150.240">
    <property type="entry name" value="Putative phosphatase, domain 2"/>
    <property type="match status" value="1"/>
</dbReference>
<dbReference type="KEGG" id="ccp:CHC_T00008678001"/>
<evidence type="ECO:0000313" key="1">
    <source>
        <dbReference type="EMBL" id="CDF35094.1"/>
    </source>
</evidence>
<dbReference type="Pfam" id="PF13419">
    <property type="entry name" value="HAD_2"/>
    <property type="match status" value="1"/>
</dbReference>
<dbReference type="PANTHER" id="PTHR43434">
    <property type="entry name" value="PHOSPHOGLYCOLATE PHOSPHATASE"/>
    <property type="match status" value="1"/>
</dbReference>
<dbReference type="EMBL" id="HG001718">
    <property type="protein sequence ID" value="CDF35094.1"/>
    <property type="molecule type" value="Genomic_DNA"/>
</dbReference>